<keyword evidence="4" id="KW-0067">ATP-binding</keyword>
<evidence type="ECO:0000256" key="4">
    <source>
        <dbReference type="ARBA" id="ARBA00022840"/>
    </source>
</evidence>
<sequence length="324" mass="34938">MMWQQQQHQQQQMSMQQPLQQYQPPQMMGMPPGAPGGMPPVKPPGPMGGGFPPQAPMGGPAPGAFPSMADLASNAGAGHTHQTVQDNEVKVMDPQGRLVQGYARFATFEQAPFPQSIKAELQRAGFPAPSQIQQYTWPLAAQMRDTIGVAATGSGKTLAFLLPGMAHVAAQVGTEPRMLVLAPTRELVMQIATEAEQFALGFRLRLGLAFGGQDGEGDQMMQSRVLRRGVDVLVGTPGRLTKFAEASVVYLREVSYLVIDEADQMLTDGFEPQIQEVLALTHPNRQVSLFSATWPPAVEAFAASVVDQPVRIVVDRADVLTANQ</sequence>
<keyword evidence="3 9" id="KW-0347">Helicase</keyword>
<dbReference type="Pfam" id="PF00270">
    <property type="entry name" value="DEAD"/>
    <property type="match status" value="1"/>
</dbReference>
<dbReference type="PROSITE" id="PS51192">
    <property type="entry name" value="HELICASE_ATP_BIND_1"/>
    <property type="match status" value="1"/>
</dbReference>
<dbReference type="InterPro" id="IPR027417">
    <property type="entry name" value="P-loop_NTPase"/>
</dbReference>
<dbReference type="InterPro" id="IPR044742">
    <property type="entry name" value="DEAD/DEAH_RhlB"/>
</dbReference>
<dbReference type="GO" id="GO:0003676">
    <property type="term" value="F:nucleic acid binding"/>
    <property type="evidence" value="ECO:0007669"/>
    <property type="project" value="InterPro"/>
</dbReference>
<organism evidence="9">
    <name type="scientific">Kryptoperidinium triquetrum</name>
    <name type="common">Dinoflagellate</name>
    <name type="synonym">Heterocapsa triquetra</name>
    <dbReference type="NCBI Taxonomy" id="66468"/>
    <lineage>
        <taxon>Eukaryota</taxon>
        <taxon>Sar</taxon>
        <taxon>Alveolata</taxon>
        <taxon>Dinophyceae</taxon>
        <taxon>Peridiniales</taxon>
        <taxon>Kryptoperidiniaceae</taxon>
        <taxon>Kryptoperidinium</taxon>
    </lineage>
</organism>
<dbReference type="GO" id="GO:0005524">
    <property type="term" value="F:ATP binding"/>
    <property type="evidence" value="ECO:0007669"/>
    <property type="project" value="UniProtKB-KW"/>
</dbReference>
<dbReference type="CDD" id="cd00268">
    <property type="entry name" value="DEADc"/>
    <property type="match status" value="1"/>
</dbReference>
<accession>Q5ENJ0</accession>
<proteinExistence type="evidence at transcript level"/>
<feature type="domain" description="DEAD-box RNA helicase Q" evidence="8">
    <location>
        <begin position="106"/>
        <end position="134"/>
    </location>
</feature>
<feature type="compositionally biased region" description="Low complexity" evidence="6">
    <location>
        <begin position="1"/>
        <end position="31"/>
    </location>
</feature>
<evidence type="ECO:0000259" key="7">
    <source>
        <dbReference type="PROSITE" id="PS51192"/>
    </source>
</evidence>
<evidence type="ECO:0000313" key="9">
    <source>
        <dbReference type="EMBL" id="AAW79403.1"/>
    </source>
</evidence>
<reference evidence="9" key="1">
    <citation type="journal article" date="2005" name="J. Mol. Biol.">
        <title>Complex protein targeting to dinoflagellate plastids.</title>
        <authorList>
            <person name="Patron N.J."/>
            <person name="Waller R.F."/>
            <person name="Archibald J.M."/>
            <person name="Keeling P.J."/>
        </authorList>
    </citation>
    <scope>NUCLEOTIDE SEQUENCE</scope>
</reference>
<dbReference type="PROSITE" id="PS51195">
    <property type="entry name" value="Q_MOTIF"/>
    <property type="match status" value="1"/>
</dbReference>
<dbReference type="SMART" id="SM00487">
    <property type="entry name" value="DEXDc"/>
    <property type="match status" value="1"/>
</dbReference>
<evidence type="ECO:0000256" key="5">
    <source>
        <dbReference type="PROSITE-ProRule" id="PRU00552"/>
    </source>
</evidence>
<feature type="non-terminal residue" evidence="9">
    <location>
        <position position="324"/>
    </location>
</feature>
<dbReference type="InterPro" id="IPR014001">
    <property type="entry name" value="Helicase_ATP-bd"/>
</dbReference>
<dbReference type="GO" id="GO:0003724">
    <property type="term" value="F:RNA helicase activity"/>
    <property type="evidence" value="ECO:0007669"/>
    <property type="project" value="InterPro"/>
</dbReference>
<feature type="domain" description="Helicase ATP-binding" evidence="7">
    <location>
        <begin position="137"/>
        <end position="312"/>
    </location>
</feature>
<evidence type="ECO:0000259" key="8">
    <source>
        <dbReference type="PROSITE" id="PS51195"/>
    </source>
</evidence>
<dbReference type="InterPro" id="IPR011545">
    <property type="entry name" value="DEAD/DEAH_box_helicase_dom"/>
</dbReference>
<evidence type="ECO:0000256" key="2">
    <source>
        <dbReference type="ARBA" id="ARBA00022801"/>
    </source>
</evidence>
<feature type="short sequence motif" description="Q motif" evidence="5">
    <location>
        <begin position="106"/>
        <end position="134"/>
    </location>
</feature>
<dbReference type="InterPro" id="IPR014014">
    <property type="entry name" value="RNA_helicase_DEAD_Q_motif"/>
</dbReference>
<name>Q5ENJ0_KRYTR</name>
<dbReference type="SUPFAM" id="SSF52540">
    <property type="entry name" value="P-loop containing nucleoside triphosphate hydrolases"/>
    <property type="match status" value="1"/>
</dbReference>
<evidence type="ECO:0000256" key="1">
    <source>
        <dbReference type="ARBA" id="ARBA00022741"/>
    </source>
</evidence>
<feature type="region of interest" description="Disordered" evidence="6">
    <location>
        <begin position="1"/>
        <end position="83"/>
    </location>
</feature>
<keyword evidence="2" id="KW-0378">Hydrolase</keyword>
<dbReference type="Gene3D" id="3.40.50.300">
    <property type="entry name" value="P-loop containing nucleotide triphosphate hydrolases"/>
    <property type="match status" value="1"/>
</dbReference>
<dbReference type="GO" id="GO:0016787">
    <property type="term" value="F:hydrolase activity"/>
    <property type="evidence" value="ECO:0007669"/>
    <property type="project" value="UniProtKB-KW"/>
</dbReference>
<protein>
    <submittedName>
        <fullName evidence="9">Chloroplast RNA helicase</fullName>
    </submittedName>
</protein>
<evidence type="ECO:0000256" key="3">
    <source>
        <dbReference type="ARBA" id="ARBA00022806"/>
    </source>
</evidence>
<dbReference type="AlphaFoldDB" id="Q5ENJ0"/>
<keyword evidence="1" id="KW-0547">Nucleotide-binding</keyword>
<dbReference type="PANTHER" id="PTHR47958">
    <property type="entry name" value="ATP-DEPENDENT RNA HELICASE DBP3"/>
    <property type="match status" value="1"/>
</dbReference>
<evidence type="ECO:0000256" key="6">
    <source>
        <dbReference type="SAM" id="MobiDB-lite"/>
    </source>
</evidence>
<feature type="compositionally biased region" description="Pro residues" evidence="6">
    <location>
        <begin position="32"/>
        <end position="46"/>
    </location>
</feature>
<dbReference type="EMBL" id="AY826942">
    <property type="protein sequence ID" value="AAW79403.1"/>
    <property type="molecule type" value="mRNA"/>
</dbReference>